<evidence type="ECO:0000313" key="1">
    <source>
        <dbReference type="Ensembl" id="ENSORLP00020012923.1"/>
    </source>
</evidence>
<reference key="1">
    <citation type="journal article" date="2007" name="Nature">
        <title>The medaka draft genome and insights into vertebrate genome evolution.</title>
        <authorList>
            <person name="Kasahara M."/>
            <person name="Naruse K."/>
            <person name="Sasaki S."/>
            <person name="Nakatani Y."/>
            <person name="Qu W."/>
            <person name="Ahsan B."/>
            <person name="Yamada T."/>
            <person name="Nagayasu Y."/>
            <person name="Doi K."/>
            <person name="Kasai Y."/>
            <person name="Jindo T."/>
            <person name="Kobayashi D."/>
            <person name="Shimada A."/>
            <person name="Toyoda A."/>
            <person name="Kuroki Y."/>
            <person name="Fujiyama A."/>
            <person name="Sasaki T."/>
            <person name="Shimizu A."/>
            <person name="Asakawa S."/>
            <person name="Shimizu N."/>
            <person name="Hashimoto S."/>
            <person name="Yang J."/>
            <person name="Lee Y."/>
            <person name="Matsushima K."/>
            <person name="Sugano S."/>
            <person name="Sakaizumi M."/>
            <person name="Narita T."/>
            <person name="Ohishi K."/>
            <person name="Haga S."/>
            <person name="Ohta F."/>
            <person name="Nomoto H."/>
            <person name="Nogata K."/>
            <person name="Morishita T."/>
            <person name="Endo T."/>
            <person name="Shin-I T."/>
            <person name="Takeda H."/>
            <person name="Morishita S."/>
            <person name="Kohara Y."/>
        </authorList>
    </citation>
    <scope>NUCLEOTIDE SEQUENCE [LARGE SCALE GENOMIC DNA]</scope>
    <source>
        <strain>Hd-rR</strain>
    </source>
</reference>
<organism evidence="1 2">
    <name type="scientific">Oryzias latipes</name>
    <name type="common">Japanese rice fish</name>
    <name type="synonym">Japanese killifish</name>
    <dbReference type="NCBI Taxonomy" id="8090"/>
    <lineage>
        <taxon>Eukaryota</taxon>
        <taxon>Metazoa</taxon>
        <taxon>Chordata</taxon>
        <taxon>Craniata</taxon>
        <taxon>Vertebrata</taxon>
        <taxon>Euteleostomi</taxon>
        <taxon>Actinopterygii</taxon>
        <taxon>Neopterygii</taxon>
        <taxon>Teleostei</taxon>
        <taxon>Neoteleostei</taxon>
        <taxon>Acanthomorphata</taxon>
        <taxon>Ovalentaria</taxon>
        <taxon>Atherinomorphae</taxon>
        <taxon>Beloniformes</taxon>
        <taxon>Adrianichthyidae</taxon>
        <taxon>Oryziinae</taxon>
        <taxon>Oryzias</taxon>
    </lineage>
</organism>
<evidence type="ECO:0000313" key="2">
    <source>
        <dbReference type="Proteomes" id="UP000265180"/>
    </source>
</evidence>
<proteinExistence type="predicted"/>
<reference evidence="1 2" key="2">
    <citation type="submission" date="2017-04" db="EMBL/GenBank/DDBJ databases">
        <title>CpG methylation of centromeres and impact of large insertions on vertebrate speciation.</title>
        <authorList>
            <person name="Ichikawa K."/>
            <person name="Yoshimura J."/>
            <person name="Morishita S."/>
        </authorList>
    </citation>
    <scope>NUCLEOTIDE SEQUENCE</scope>
    <source>
        <strain evidence="1 2">HNI</strain>
    </source>
</reference>
<dbReference type="Proteomes" id="UP000265180">
    <property type="component" value="Chromosome 18"/>
</dbReference>
<dbReference type="AlphaFoldDB" id="A0A3P9KWW1"/>
<accession>A0A3P9KWW1</accession>
<protein>
    <submittedName>
        <fullName evidence="1">Uncharacterized protein</fullName>
    </submittedName>
</protein>
<dbReference type="Ensembl" id="ENSORLT00020020252.1">
    <property type="protein sequence ID" value="ENSORLP00020012923.1"/>
    <property type="gene ID" value="ENSORLG00020013854.1"/>
</dbReference>
<name>A0A3P9KWW1_ORYLA</name>
<reference evidence="1" key="3">
    <citation type="submission" date="2025-08" db="UniProtKB">
        <authorList>
            <consortium name="Ensembl"/>
        </authorList>
    </citation>
    <scope>IDENTIFICATION</scope>
    <source>
        <strain evidence="1">HNI</strain>
    </source>
</reference>
<sequence>MVIRENKSGKVYLYFHYPLIPNKLYLDPVSTAVIVEGGIVLDNLHNLPQAICILFGLSYALNLKYPKGMINTFNSLFCLGQNKLPPKLQSLKNLLIPYKFVLSYWNSLVSVLY</sequence>
<reference evidence="1" key="4">
    <citation type="submission" date="2025-09" db="UniProtKB">
        <authorList>
            <consortium name="Ensembl"/>
        </authorList>
    </citation>
    <scope>IDENTIFICATION</scope>
    <source>
        <strain evidence="1">HNI</strain>
    </source>
</reference>